<evidence type="ECO:0000256" key="4">
    <source>
        <dbReference type="ARBA" id="ARBA00022723"/>
    </source>
</evidence>
<keyword evidence="14" id="KW-1185">Reference proteome</keyword>
<keyword evidence="7" id="KW-0460">Magnesium</keyword>
<evidence type="ECO:0000256" key="8">
    <source>
        <dbReference type="PIRSR" id="PIRSR640255-1"/>
    </source>
</evidence>
<dbReference type="CDD" id="cd00091">
    <property type="entry name" value="NUC"/>
    <property type="match status" value="1"/>
</dbReference>
<evidence type="ECO:0000259" key="11">
    <source>
        <dbReference type="SMART" id="SM00477"/>
    </source>
</evidence>
<dbReference type="Gene3D" id="3.40.570.10">
    <property type="entry name" value="Extracellular Endonuclease, subunit A"/>
    <property type="match status" value="1"/>
</dbReference>
<evidence type="ECO:0000313" key="13">
    <source>
        <dbReference type="EMBL" id="AXE17213.1"/>
    </source>
</evidence>
<dbReference type="GO" id="GO:0046872">
    <property type="term" value="F:metal ion binding"/>
    <property type="evidence" value="ECO:0007669"/>
    <property type="project" value="UniProtKB-KW"/>
</dbReference>
<organism evidence="13 14">
    <name type="scientific">Runella rosea</name>
    <dbReference type="NCBI Taxonomy" id="2259595"/>
    <lineage>
        <taxon>Bacteria</taxon>
        <taxon>Pseudomonadati</taxon>
        <taxon>Bacteroidota</taxon>
        <taxon>Cytophagia</taxon>
        <taxon>Cytophagales</taxon>
        <taxon>Spirosomataceae</taxon>
        <taxon>Runella</taxon>
    </lineage>
</organism>
<gene>
    <name evidence="13" type="ORF">DR864_05425</name>
</gene>
<dbReference type="InterPro" id="IPR018524">
    <property type="entry name" value="DNA/RNA_endonuclease_AS"/>
</dbReference>
<dbReference type="PROSITE" id="PS51257">
    <property type="entry name" value="PROKAR_LIPOPROTEIN"/>
    <property type="match status" value="1"/>
</dbReference>
<comment type="cofactor">
    <cofactor evidence="1 10">
        <name>Mg(2+)</name>
        <dbReference type="ChEBI" id="CHEBI:18420"/>
    </cofactor>
</comment>
<dbReference type="InterPro" id="IPR020821">
    <property type="entry name" value="ENPP1-3/EXOG-like_nuc-like"/>
</dbReference>
<keyword evidence="4 9" id="KW-0479">Metal-binding</keyword>
<protein>
    <recommendedName>
        <fullName evidence="10">Endonuclease</fullName>
        <ecNumber evidence="10">3.1.30.-</ecNumber>
    </recommendedName>
</protein>
<dbReference type="RefSeq" id="WP_114065999.1">
    <property type="nucleotide sequence ID" value="NZ_CP030850.1"/>
</dbReference>
<evidence type="ECO:0000256" key="6">
    <source>
        <dbReference type="ARBA" id="ARBA00022801"/>
    </source>
</evidence>
<evidence type="ECO:0000256" key="7">
    <source>
        <dbReference type="ARBA" id="ARBA00022842"/>
    </source>
</evidence>
<evidence type="ECO:0000256" key="1">
    <source>
        <dbReference type="ARBA" id="ARBA00001946"/>
    </source>
</evidence>
<evidence type="ECO:0000256" key="10">
    <source>
        <dbReference type="RuleBase" id="RU366055"/>
    </source>
</evidence>
<accession>A0A344TEZ2</accession>
<dbReference type="InterPro" id="IPR044925">
    <property type="entry name" value="His-Me_finger_sf"/>
</dbReference>
<feature type="active site" description="Proton acceptor" evidence="8">
    <location>
        <position position="118"/>
    </location>
</feature>
<dbReference type="InterPro" id="IPR040255">
    <property type="entry name" value="Non-specific_endonuclease"/>
</dbReference>
<keyword evidence="6 10" id="KW-0378">Hydrolase</keyword>
<dbReference type="GO" id="GO:0016787">
    <property type="term" value="F:hydrolase activity"/>
    <property type="evidence" value="ECO:0007669"/>
    <property type="project" value="UniProtKB-KW"/>
</dbReference>
<dbReference type="Proteomes" id="UP000251993">
    <property type="component" value="Chromosome"/>
</dbReference>
<name>A0A344TEZ2_9BACT</name>
<dbReference type="Pfam" id="PF01223">
    <property type="entry name" value="Endonuclease_NS"/>
    <property type="match status" value="1"/>
</dbReference>
<dbReference type="EC" id="3.1.30.-" evidence="10"/>
<evidence type="ECO:0000256" key="9">
    <source>
        <dbReference type="PIRSR" id="PIRSR640255-2"/>
    </source>
</evidence>
<dbReference type="PANTHER" id="PTHR13966">
    <property type="entry name" value="ENDONUCLEASE RELATED"/>
    <property type="match status" value="1"/>
</dbReference>
<evidence type="ECO:0000313" key="14">
    <source>
        <dbReference type="Proteomes" id="UP000251993"/>
    </source>
</evidence>
<keyword evidence="5 10" id="KW-0255">Endonuclease</keyword>
<comment type="similarity">
    <text evidence="2 10">Belongs to the DNA/RNA non-specific endonuclease family.</text>
</comment>
<dbReference type="KEGG" id="run:DR864_05425"/>
<evidence type="ECO:0000256" key="5">
    <source>
        <dbReference type="ARBA" id="ARBA00022759"/>
    </source>
</evidence>
<evidence type="ECO:0000256" key="3">
    <source>
        <dbReference type="ARBA" id="ARBA00022722"/>
    </source>
</evidence>
<evidence type="ECO:0000259" key="12">
    <source>
        <dbReference type="SMART" id="SM00892"/>
    </source>
</evidence>
<dbReference type="PANTHER" id="PTHR13966:SF5">
    <property type="entry name" value="ENDONUCLEASE G, MITOCHONDRIAL"/>
    <property type="match status" value="1"/>
</dbReference>
<keyword evidence="3 10" id="KW-0540">Nuclease</keyword>
<sequence>MRIFRSSVYILSVYLLIISCARQKITTNNDSIHLLLGNPTNAQASESTPDNYLIVKPQYALSYNRAKGHANWVAWELSQKWLGSSDRQNDFRPDPILPASWYKVTPNDYTNSGFDRGHLCPSADRTNSVDNNSSTFLMTNMIPQAPELNREAWAYLEEYCRELVAQKYRLFIICGTYGTGGEGSKGTMNKLENSVNVPARVYKVITILPENGTVNDINANTPVIAVDFPNKTSALQNAGWFRFITTTADIEKKTGLTFFANAPKSTQASLQTKRFEFTNAPLNVDTKCRQYNGRQLYIGKSGGCYYINSNGNKSYVERDLCNCQ</sequence>
<dbReference type="SMART" id="SM00477">
    <property type="entry name" value="NUC"/>
    <property type="match status" value="1"/>
</dbReference>
<dbReference type="InterPro" id="IPR001604">
    <property type="entry name" value="Endo_G_ENPP1-like_dom"/>
</dbReference>
<dbReference type="SUPFAM" id="SSF54060">
    <property type="entry name" value="His-Me finger endonucleases"/>
    <property type="match status" value="1"/>
</dbReference>
<dbReference type="SMART" id="SM00892">
    <property type="entry name" value="Endonuclease_NS"/>
    <property type="match status" value="1"/>
</dbReference>
<dbReference type="AlphaFoldDB" id="A0A344TEZ2"/>
<reference evidence="13 14" key="1">
    <citation type="submission" date="2018-07" db="EMBL/GenBank/DDBJ databases">
        <title>Genome sequencing of Runella.</title>
        <authorList>
            <person name="Baek M.-G."/>
            <person name="Yi H."/>
        </authorList>
    </citation>
    <scope>NUCLEOTIDE SEQUENCE [LARGE SCALE GENOMIC DNA]</scope>
    <source>
        <strain evidence="13 14">HYN0085</strain>
    </source>
</reference>
<dbReference type="OrthoDB" id="9811262at2"/>
<dbReference type="PROSITE" id="PS01070">
    <property type="entry name" value="NUCLEASE_NON_SPEC"/>
    <property type="match status" value="1"/>
</dbReference>
<proteinExistence type="inferred from homology"/>
<dbReference type="EMBL" id="CP030850">
    <property type="protein sequence ID" value="AXE17213.1"/>
    <property type="molecule type" value="Genomic_DNA"/>
</dbReference>
<feature type="domain" description="ENPP1-3/EXOG-like endonuclease/phosphodiesterase" evidence="11">
    <location>
        <begin position="56"/>
        <end position="265"/>
    </location>
</feature>
<feature type="domain" description="DNA/RNA non-specific endonuclease/pyrophosphatase/phosphodiesterase" evidence="12">
    <location>
        <begin position="55"/>
        <end position="265"/>
    </location>
</feature>
<dbReference type="InterPro" id="IPR044929">
    <property type="entry name" value="DNA/RNA_non-sp_Endonuclease_sf"/>
</dbReference>
<dbReference type="GO" id="GO:0004519">
    <property type="term" value="F:endonuclease activity"/>
    <property type="evidence" value="ECO:0007669"/>
    <property type="project" value="UniProtKB-UniRule"/>
</dbReference>
<evidence type="ECO:0000256" key="2">
    <source>
        <dbReference type="ARBA" id="ARBA00010052"/>
    </source>
</evidence>
<feature type="binding site" evidence="9">
    <location>
        <position position="149"/>
    </location>
    <ligand>
        <name>Mg(2+)</name>
        <dbReference type="ChEBI" id="CHEBI:18420"/>
        <note>catalytic</note>
    </ligand>
</feature>
<dbReference type="GO" id="GO:0003676">
    <property type="term" value="F:nucleic acid binding"/>
    <property type="evidence" value="ECO:0007669"/>
    <property type="project" value="InterPro"/>
</dbReference>